<feature type="compositionally biased region" description="Acidic residues" evidence="1">
    <location>
        <begin position="19"/>
        <end position="30"/>
    </location>
</feature>
<gene>
    <name evidence="2" type="ORF">Dsin_003142</name>
</gene>
<dbReference type="AlphaFoldDB" id="A0AAE0EK32"/>
<dbReference type="Proteomes" id="UP001281410">
    <property type="component" value="Unassembled WGS sequence"/>
</dbReference>
<evidence type="ECO:0000256" key="1">
    <source>
        <dbReference type="SAM" id="MobiDB-lite"/>
    </source>
</evidence>
<organism evidence="2 3">
    <name type="scientific">Dipteronia sinensis</name>
    <dbReference type="NCBI Taxonomy" id="43782"/>
    <lineage>
        <taxon>Eukaryota</taxon>
        <taxon>Viridiplantae</taxon>
        <taxon>Streptophyta</taxon>
        <taxon>Embryophyta</taxon>
        <taxon>Tracheophyta</taxon>
        <taxon>Spermatophyta</taxon>
        <taxon>Magnoliopsida</taxon>
        <taxon>eudicotyledons</taxon>
        <taxon>Gunneridae</taxon>
        <taxon>Pentapetalae</taxon>
        <taxon>rosids</taxon>
        <taxon>malvids</taxon>
        <taxon>Sapindales</taxon>
        <taxon>Sapindaceae</taxon>
        <taxon>Hippocastanoideae</taxon>
        <taxon>Acereae</taxon>
        <taxon>Dipteronia</taxon>
    </lineage>
</organism>
<comment type="caution">
    <text evidence="2">The sequence shown here is derived from an EMBL/GenBank/DDBJ whole genome shotgun (WGS) entry which is preliminary data.</text>
</comment>
<dbReference type="EMBL" id="JANJYJ010000001">
    <property type="protein sequence ID" value="KAK3231261.1"/>
    <property type="molecule type" value="Genomic_DNA"/>
</dbReference>
<evidence type="ECO:0000313" key="2">
    <source>
        <dbReference type="EMBL" id="KAK3231261.1"/>
    </source>
</evidence>
<sequence>MKGFNRHKVREPVAQAVPDDTDTESEEEDVELVDDEIVRTKYFEMPPLTVSEGKMLITTSMVFAMKKLVRSILCTKEKLVDTVLSYLKETVKLRNLSLWW</sequence>
<keyword evidence="3" id="KW-1185">Reference proteome</keyword>
<reference evidence="2" key="1">
    <citation type="journal article" date="2023" name="Plant J.">
        <title>Genome sequences and population genomics provide insights into the demographic history, inbreeding, and mutation load of two 'living fossil' tree species of Dipteronia.</title>
        <authorList>
            <person name="Feng Y."/>
            <person name="Comes H.P."/>
            <person name="Chen J."/>
            <person name="Zhu S."/>
            <person name="Lu R."/>
            <person name="Zhang X."/>
            <person name="Li P."/>
            <person name="Qiu J."/>
            <person name="Olsen K.M."/>
            <person name="Qiu Y."/>
        </authorList>
    </citation>
    <scope>NUCLEOTIDE SEQUENCE</scope>
    <source>
        <strain evidence="2">NBL</strain>
    </source>
</reference>
<name>A0AAE0EK32_9ROSI</name>
<accession>A0AAE0EK32</accession>
<protein>
    <submittedName>
        <fullName evidence="2">Uncharacterized protein</fullName>
    </submittedName>
</protein>
<evidence type="ECO:0000313" key="3">
    <source>
        <dbReference type="Proteomes" id="UP001281410"/>
    </source>
</evidence>
<feature type="region of interest" description="Disordered" evidence="1">
    <location>
        <begin position="1"/>
        <end position="30"/>
    </location>
</feature>
<proteinExistence type="predicted"/>